<name>A0ACA9P3J2_9GLOM</name>
<organism evidence="1 2">
    <name type="scientific">Acaulospora colombiana</name>
    <dbReference type="NCBI Taxonomy" id="27376"/>
    <lineage>
        <taxon>Eukaryota</taxon>
        <taxon>Fungi</taxon>
        <taxon>Fungi incertae sedis</taxon>
        <taxon>Mucoromycota</taxon>
        <taxon>Glomeromycotina</taxon>
        <taxon>Glomeromycetes</taxon>
        <taxon>Diversisporales</taxon>
        <taxon>Acaulosporaceae</taxon>
        <taxon>Acaulospora</taxon>
    </lineage>
</organism>
<dbReference type="EMBL" id="CAJVPT010029232">
    <property type="protein sequence ID" value="CAG8689770.1"/>
    <property type="molecule type" value="Genomic_DNA"/>
</dbReference>
<comment type="caution">
    <text evidence="1">The sequence shown here is derived from an EMBL/GenBank/DDBJ whole genome shotgun (WGS) entry which is preliminary data.</text>
</comment>
<reference evidence="1" key="1">
    <citation type="submission" date="2021-06" db="EMBL/GenBank/DDBJ databases">
        <authorList>
            <person name="Kallberg Y."/>
            <person name="Tangrot J."/>
            <person name="Rosling A."/>
        </authorList>
    </citation>
    <scope>NUCLEOTIDE SEQUENCE</scope>
    <source>
        <strain evidence="1">CL356</strain>
    </source>
</reference>
<feature type="non-terminal residue" evidence="1">
    <location>
        <position position="1"/>
    </location>
</feature>
<feature type="non-terminal residue" evidence="1">
    <location>
        <position position="226"/>
    </location>
</feature>
<evidence type="ECO:0000313" key="2">
    <source>
        <dbReference type="Proteomes" id="UP000789525"/>
    </source>
</evidence>
<keyword evidence="2" id="KW-1185">Reference proteome</keyword>
<dbReference type="Proteomes" id="UP000789525">
    <property type="component" value="Unassembled WGS sequence"/>
</dbReference>
<sequence>WQAPCINNTFQGWSAPVTANLTIPEWARDHPSGRAIFHSAINWHSSWTQELHGVRRRLAIRRTLTVPTVVQTCPMDQALGWYRDTATYYEFRKYHVTAHDEQPIEAHHTRLIGSGGQFFPLKPLNMPTIPLSNTVPNPAPTSRHDSYSQSASRSIYTGDDGTRMKDHDFIHVTSPASPSYGQAWQFTSTDVGNAGSAQPYLPSSDDQQTVEERHGLESSRKSDKDA</sequence>
<evidence type="ECO:0000313" key="1">
    <source>
        <dbReference type="EMBL" id="CAG8689770.1"/>
    </source>
</evidence>
<proteinExistence type="predicted"/>
<protein>
    <submittedName>
        <fullName evidence="1">2833_t:CDS:1</fullName>
    </submittedName>
</protein>
<gene>
    <name evidence="1" type="ORF">ACOLOM_LOCUS9768</name>
</gene>
<accession>A0ACA9P3J2</accession>